<feature type="compositionally biased region" description="Polar residues" evidence="1">
    <location>
        <begin position="168"/>
        <end position="185"/>
    </location>
</feature>
<dbReference type="Proteomes" id="UP001151532">
    <property type="component" value="Chromosome 12"/>
</dbReference>
<dbReference type="OrthoDB" id="1702971at2759"/>
<reference evidence="2" key="2">
    <citation type="journal article" date="2023" name="Int. J. Mol. Sci.">
        <title>De Novo Assembly and Annotation of 11 Diverse Shrub Willow (Salix) Genomes Reveals Novel Gene Organization in Sex-Linked Regions.</title>
        <authorList>
            <person name="Hyden B."/>
            <person name="Feng K."/>
            <person name="Yates T.B."/>
            <person name="Jawdy S."/>
            <person name="Cereghino C."/>
            <person name="Smart L.B."/>
            <person name="Muchero W."/>
        </authorList>
    </citation>
    <scope>NUCLEOTIDE SEQUENCE</scope>
    <source>
        <tissue evidence="2">Shoot tip</tissue>
    </source>
</reference>
<organism evidence="2 3">
    <name type="scientific">Salix purpurea</name>
    <name type="common">Purple osier willow</name>
    <dbReference type="NCBI Taxonomy" id="77065"/>
    <lineage>
        <taxon>Eukaryota</taxon>
        <taxon>Viridiplantae</taxon>
        <taxon>Streptophyta</taxon>
        <taxon>Embryophyta</taxon>
        <taxon>Tracheophyta</taxon>
        <taxon>Spermatophyta</taxon>
        <taxon>Magnoliopsida</taxon>
        <taxon>eudicotyledons</taxon>
        <taxon>Gunneridae</taxon>
        <taxon>Pentapetalae</taxon>
        <taxon>rosids</taxon>
        <taxon>fabids</taxon>
        <taxon>Malpighiales</taxon>
        <taxon>Salicaceae</taxon>
        <taxon>Saliceae</taxon>
        <taxon>Salix</taxon>
    </lineage>
</organism>
<evidence type="ECO:0000313" key="3">
    <source>
        <dbReference type="Proteomes" id="UP001151532"/>
    </source>
</evidence>
<evidence type="ECO:0000313" key="2">
    <source>
        <dbReference type="EMBL" id="KAJ6748451.1"/>
    </source>
</evidence>
<feature type="region of interest" description="Disordered" evidence="1">
    <location>
        <begin position="13"/>
        <end position="37"/>
    </location>
</feature>
<sequence>MIAFYSLILFSDSDSGSESDAVKASGPINATEEKMESREIVVQKRSDLGNPANLLMGWPKLSWILRVSQQQPRQMATKRGEKRDPEKLRKEKEEFERRQKEGLESQPFNNKLSHEMEAARQALIQMEKTVDINENSQFMEDLEMLRTAPDEQSVYERLPSFIEETSPDHSQNGLGSFKLQGSNPLEQLGLYMKEEDEDEEEVAEPPSRVPDLTEDVEEGEID</sequence>
<dbReference type="PANTHER" id="PTHR46136:SF33">
    <property type="entry name" value="TRANSCRIPTION FACTOR GTE10"/>
    <property type="match status" value="1"/>
</dbReference>
<evidence type="ECO:0000256" key="1">
    <source>
        <dbReference type="SAM" id="MobiDB-lite"/>
    </source>
</evidence>
<dbReference type="AlphaFoldDB" id="A0A9Q0ZVQ4"/>
<feature type="region of interest" description="Disordered" evidence="1">
    <location>
        <begin position="69"/>
        <end position="104"/>
    </location>
</feature>
<feature type="region of interest" description="Disordered" evidence="1">
    <location>
        <begin position="163"/>
        <end position="222"/>
    </location>
</feature>
<feature type="compositionally biased region" description="Basic and acidic residues" evidence="1">
    <location>
        <begin position="78"/>
        <end position="103"/>
    </location>
</feature>
<dbReference type="InterPro" id="IPR052442">
    <property type="entry name" value="Env_Response_Regulator"/>
</dbReference>
<feature type="compositionally biased region" description="Acidic residues" evidence="1">
    <location>
        <begin position="194"/>
        <end position="203"/>
    </location>
</feature>
<accession>A0A9Q0ZVQ4</accession>
<proteinExistence type="predicted"/>
<protein>
    <submittedName>
        <fullName evidence="2">TRANSCRIPTION FACTOR GTE8</fullName>
    </submittedName>
</protein>
<comment type="caution">
    <text evidence="2">The sequence shown here is derived from an EMBL/GenBank/DDBJ whole genome shotgun (WGS) entry which is preliminary data.</text>
</comment>
<gene>
    <name evidence="2" type="ORF">OIU79_029541</name>
</gene>
<reference evidence="2" key="1">
    <citation type="submission" date="2022-11" db="EMBL/GenBank/DDBJ databases">
        <authorList>
            <person name="Hyden B.L."/>
            <person name="Feng K."/>
            <person name="Yates T."/>
            <person name="Jawdy S."/>
            <person name="Smart L.B."/>
            <person name="Muchero W."/>
        </authorList>
    </citation>
    <scope>NUCLEOTIDE SEQUENCE</scope>
    <source>
        <tissue evidence="2">Shoot tip</tissue>
    </source>
</reference>
<name>A0A9Q0ZVQ4_SALPP</name>
<dbReference type="PANTHER" id="PTHR46136">
    <property type="entry name" value="TRANSCRIPTION FACTOR GTE8"/>
    <property type="match status" value="1"/>
</dbReference>
<feature type="compositionally biased region" description="Acidic residues" evidence="1">
    <location>
        <begin position="212"/>
        <end position="222"/>
    </location>
</feature>
<keyword evidence="3" id="KW-1185">Reference proteome</keyword>
<dbReference type="EMBL" id="JAPFFK010000008">
    <property type="protein sequence ID" value="KAJ6748451.1"/>
    <property type="molecule type" value="Genomic_DNA"/>
</dbReference>